<name>A0A916K4U4_9BACL</name>
<dbReference type="Pfam" id="PF02585">
    <property type="entry name" value="PIG-L"/>
    <property type="match status" value="1"/>
</dbReference>
<dbReference type="EMBL" id="CAJVAS010000018">
    <property type="protein sequence ID" value="CAG7637761.1"/>
    <property type="molecule type" value="Genomic_DNA"/>
</dbReference>
<gene>
    <name evidence="1" type="primary">mshB</name>
    <name evidence="1" type="ORF">PAESOLCIP111_03877</name>
</gene>
<reference evidence="1" key="1">
    <citation type="submission" date="2021-06" db="EMBL/GenBank/DDBJ databases">
        <authorList>
            <person name="Criscuolo A."/>
        </authorList>
    </citation>
    <scope>NUCLEOTIDE SEQUENCE</scope>
    <source>
        <strain evidence="1">CIP111600</strain>
    </source>
</reference>
<evidence type="ECO:0000313" key="1">
    <source>
        <dbReference type="EMBL" id="CAG7637761.1"/>
    </source>
</evidence>
<keyword evidence="2" id="KW-1185">Reference proteome</keyword>
<protein>
    <submittedName>
        <fullName evidence="1">1D-myo-inositol 2-acetamido-2-deoxy-alpha-D-glucopyranoside deacetylase</fullName>
        <ecNumber evidence="1">3.5.1.103</ecNumber>
    </submittedName>
</protein>
<dbReference type="GO" id="GO:0035595">
    <property type="term" value="F:N-acetylglucosaminylinositol deacetylase activity"/>
    <property type="evidence" value="ECO:0007669"/>
    <property type="project" value="UniProtKB-EC"/>
</dbReference>
<accession>A0A916K4U4</accession>
<dbReference type="PANTHER" id="PTHR12993:SF11">
    <property type="entry name" value="N-ACETYLGLUCOSAMINYL-PHOSPHATIDYLINOSITOL DE-N-ACETYLASE"/>
    <property type="match status" value="1"/>
</dbReference>
<dbReference type="Proteomes" id="UP000693672">
    <property type="component" value="Unassembled WGS sequence"/>
</dbReference>
<keyword evidence="1" id="KW-0378">Hydrolase</keyword>
<dbReference type="EC" id="3.5.1.103" evidence="1"/>
<evidence type="ECO:0000313" key="2">
    <source>
        <dbReference type="Proteomes" id="UP000693672"/>
    </source>
</evidence>
<proteinExistence type="predicted"/>
<dbReference type="PANTHER" id="PTHR12993">
    <property type="entry name" value="N-ACETYLGLUCOSAMINYL-PHOSPHATIDYLINOSITOL DE-N-ACETYLASE-RELATED"/>
    <property type="match status" value="1"/>
</dbReference>
<comment type="caution">
    <text evidence="1">The sequence shown here is derived from an EMBL/GenBank/DDBJ whole genome shotgun (WGS) entry which is preliminary data.</text>
</comment>
<organism evidence="1 2">
    <name type="scientific">Paenibacillus solanacearum</name>
    <dbReference type="NCBI Taxonomy" id="2048548"/>
    <lineage>
        <taxon>Bacteria</taxon>
        <taxon>Bacillati</taxon>
        <taxon>Bacillota</taxon>
        <taxon>Bacilli</taxon>
        <taxon>Bacillales</taxon>
        <taxon>Paenibacillaceae</taxon>
        <taxon>Paenibacillus</taxon>
    </lineage>
</organism>
<dbReference type="InterPro" id="IPR003737">
    <property type="entry name" value="GlcNAc_PI_deacetylase-related"/>
</dbReference>
<dbReference type="AlphaFoldDB" id="A0A916K4U4"/>
<sequence>MSSVSLIYAHPDDETFLSACLIRQLADAGHPPALLLATRGDAGKKNGAFGHLTGEQLGALREREMNRAAAVLGLSEVVHLGYPDGRLAAAEEREAVERVAAFINRHRSKAVFTFPEDGGNRHPDHMAISRLATKAVLNGQCPAVERLYYVMSDELRQQGRRPALTIDTEPQWQMKAEALRAHASQLLAIERYFGPLDAVPAERRYESFVLAWEQGVHWPEKSEAKAREELHLPSV</sequence>